<evidence type="ECO:0000313" key="2">
    <source>
        <dbReference type="WBParaSite" id="nRc.2.0.1.t47720-RA"/>
    </source>
</evidence>
<proteinExistence type="predicted"/>
<dbReference type="Proteomes" id="UP000887565">
    <property type="component" value="Unplaced"/>
</dbReference>
<name>A0A915L9B6_ROMCU</name>
<sequence>MFLLTFTWAGQHSLSSSAFRAASFWELDFRMEYKLFTIATHKSLSFGDNWVSIGVRRQTRRVVNAPRHPCPLPRGARQLLNGNEDRVVDADNLIGEINQTATQAGIVMLKDNVGQPYTLLNNFFCPLNVQLDEENNIGSPTIDK</sequence>
<reference evidence="2" key="1">
    <citation type="submission" date="2022-11" db="UniProtKB">
        <authorList>
            <consortium name="WormBaseParasite"/>
        </authorList>
    </citation>
    <scope>IDENTIFICATION</scope>
</reference>
<organism evidence="1 2">
    <name type="scientific">Romanomermis culicivorax</name>
    <name type="common">Nematode worm</name>
    <dbReference type="NCBI Taxonomy" id="13658"/>
    <lineage>
        <taxon>Eukaryota</taxon>
        <taxon>Metazoa</taxon>
        <taxon>Ecdysozoa</taxon>
        <taxon>Nematoda</taxon>
        <taxon>Enoplea</taxon>
        <taxon>Dorylaimia</taxon>
        <taxon>Mermithida</taxon>
        <taxon>Mermithoidea</taxon>
        <taxon>Mermithidae</taxon>
        <taxon>Romanomermis</taxon>
    </lineage>
</organism>
<dbReference type="AlphaFoldDB" id="A0A915L9B6"/>
<dbReference type="WBParaSite" id="nRc.2.0.1.t47720-RA">
    <property type="protein sequence ID" value="nRc.2.0.1.t47720-RA"/>
    <property type="gene ID" value="nRc.2.0.1.g47720"/>
</dbReference>
<accession>A0A915L9B6</accession>
<protein>
    <submittedName>
        <fullName evidence="2">Uncharacterized protein</fullName>
    </submittedName>
</protein>
<evidence type="ECO:0000313" key="1">
    <source>
        <dbReference type="Proteomes" id="UP000887565"/>
    </source>
</evidence>
<keyword evidence="1" id="KW-1185">Reference proteome</keyword>